<accession>A0A162YC69</accession>
<organism evidence="1 2">
    <name type="scientific">Didymella rabiei</name>
    <name type="common">Chickpea ascochyta blight fungus</name>
    <name type="synonym">Mycosphaerella rabiei</name>
    <dbReference type="NCBI Taxonomy" id="5454"/>
    <lineage>
        <taxon>Eukaryota</taxon>
        <taxon>Fungi</taxon>
        <taxon>Dikarya</taxon>
        <taxon>Ascomycota</taxon>
        <taxon>Pezizomycotina</taxon>
        <taxon>Dothideomycetes</taxon>
        <taxon>Pleosporomycetidae</taxon>
        <taxon>Pleosporales</taxon>
        <taxon>Pleosporineae</taxon>
        <taxon>Didymellaceae</taxon>
        <taxon>Ascochyta</taxon>
    </lineage>
</organism>
<dbReference type="SUPFAM" id="SSF50630">
    <property type="entry name" value="Acid proteases"/>
    <property type="match status" value="1"/>
</dbReference>
<sequence length="494" mass="54327">MPPRSLLVFATVLFAQSTTAFNCSTKPIYVDIHKRAVHDSPVFQYGSFIGVGTGETASATSAQNHSLWPSLSQNHVSFGALGYCQKSALRDCDVSTGGFYSNNQSMTFIEYKDFKTLDADSNNTLEGYFGQDTLRLYTHFFETDGASQTLLLNSTIEVATAGAIVPGRVGMGPSSTLLQDLAGREMIAGKTYSLYIGQGFERAGGKVNGSNVFGGYDSGRFTGTPHQYPMNINNVNAMSVRIKDVVITETGSGVNQSLFDPKMFTDMKSRPETFEAQITTEQFPLSLPYQITQNLVKALAAQKDNYWGDNSLKLTKDFNGTLSIILEDGFTITFPPEVLRNASNVTPIQNRDEKDDSPFLLGSAFLGQVYLMADYDSNNFFLAEAVQKNNMVMPVTFCPKSIPEAYERPKQNQWQSQGLIGAVIGGVIGGLGCIGALYCLYISWLRRSDARRLKRDLARNSAAKMEQMDDEYAPSFDAPPSKSVKEKAMFWKKG</sequence>
<dbReference type="InterPro" id="IPR033121">
    <property type="entry name" value="PEPTIDASE_A1"/>
</dbReference>
<name>A0A162YC69_DIDRA</name>
<dbReference type="Proteomes" id="UP000076837">
    <property type="component" value="Unassembled WGS sequence"/>
</dbReference>
<gene>
    <name evidence="1" type="ORF">ST47_g8929</name>
</gene>
<dbReference type="Gene3D" id="2.40.70.10">
    <property type="entry name" value="Acid Proteases"/>
    <property type="match status" value="2"/>
</dbReference>
<dbReference type="PROSITE" id="PS51767">
    <property type="entry name" value="PEPTIDASE_A1"/>
    <property type="match status" value="1"/>
</dbReference>
<evidence type="ECO:0000313" key="2">
    <source>
        <dbReference type="Proteomes" id="UP000076837"/>
    </source>
</evidence>
<proteinExistence type="predicted"/>
<evidence type="ECO:0000313" key="1">
    <source>
        <dbReference type="EMBL" id="KZM19948.1"/>
    </source>
</evidence>
<dbReference type="InterPro" id="IPR021109">
    <property type="entry name" value="Peptidase_aspartic_dom_sf"/>
</dbReference>
<reference evidence="1 2" key="1">
    <citation type="journal article" date="2016" name="Sci. Rep.">
        <title>Draft genome sequencing and secretome analysis of fungal phytopathogen Ascochyta rabiei provides insight into the necrotrophic effector repertoire.</title>
        <authorList>
            <person name="Verma S."/>
            <person name="Gazara R.K."/>
            <person name="Nizam S."/>
            <person name="Parween S."/>
            <person name="Chattopadhyay D."/>
            <person name="Verma P.K."/>
        </authorList>
    </citation>
    <scope>NUCLEOTIDE SEQUENCE [LARGE SCALE GENOMIC DNA]</scope>
    <source>
        <strain evidence="1 2">ArDII</strain>
    </source>
</reference>
<comment type="caution">
    <text evidence="1">The sequence shown here is derived from an EMBL/GenBank/DDBJ whole genome shotgun (WGS) entry which is preliminary data.</text>
</comment>
<keyword evidence="2" id="KW-1185">Reference proteome</keyword>
<protein>
    <submittedName>
        <fullName evidence="1">Aspartic-type endopeptidase</fullName>
    </submittedName>
</protein>
<dbReference type="Pfam" id="PF00026">
    <property type="entry name" value="Asp"/>
    <property type="match status" value="1"/>
</dbReference>
<dbReference type="EMBL" id="JYNV01000289">
    <property type="protein sequence ID" value="KZM19948.1"/>
    <property type="molecule type" value="Genomic_DNA"/>
</dbReference>
<dbReference type="AlphaFoldDB" id="A0A162YC69"/>
<dbReference type="OrthoDB" id="5361565at2759"/>